<feature type="compositionally biased region" description="Low complexity" evidence="1">
    <location>
        <begin position="39"/>
        <end position="71"/>
    </location>
</feature>
<protein>
    <submittedName>
        <fullName evidence="3">Uncharacterized protein</fullName>
    </submittedName>
</protein>
<keyword evidence="2" id="KW-0812">Transmembrane</keyword>
<reference evidence="3 4" key="1">
    <citation type="submission" date="2020-07" db="EMBL/GenBank/DDBJ databases">
        <title>Sequencing the genomes of 1000 actinobacteria strains.</title>
        <authorList>
            <person name="Klenk H.-P."/>
        </authorList>
    </citation>
    <scope>NUCLEOTIDE SEQUENCE [LARGE SCALE GENOMIC DNA]</scope>
    <source>
        <strain evidence="3 4">DSM 42178</strain>
    </source>
</reference>
<evidence type="ECO:0000313" key="4">
    <source>
        <dbReference type="Proteomes" id="UP000567795"/>
    </source>
</evidence>
<accession>A0A852ZLI5</accession>
<gene>
    <name evidence="3" type="ORF">FHU37_000196</name>
</gene>
<sequence>MEEARSRGRRTRRTGLVVALAVVVAAAAGTTLWLVTAPEDQSAATPATDASPTPGSDAATSATPSAATSPSRDPEIVAAEEEVLEVYRAWWDAQVEAYAKGSSADTALRDYSVDKGRAWVEEQLIRLSQQNIVYTGEPSINPVVDAIDLTDTPHRATITDCIDVTNWIPEYKDTGEPVDLANQAERFVLVSHMSIYNGSWVVDTAEPDRDRAC</sequence>
<dbReference type="AlphaFoldDB" id="A0A852ZLI5"/>
<keyword evidence="2" id="KW-0472">Membrane</keyword>
<organism evidence="3 4">
    <name type="scientific">Allostreptomyces psammosilenae</name>
    <dbReference type="NCBI Taxonomy" id="1892865"/>
    <lineage>
        <taxon>Bacteria</taxon>
        <taxon>Bacillati</taxon>
        <taxon>Actinomycetota</taxon>
        <taxon>Actinomycetes</taxon>
        <taxon>Kitasatosporales</taxon>
        <taxon>Streptomycetaceae</taxon>
        <taxon>Allostreptomyces</taxon>
    </lineage>
</organism>
<comment type="caution">
    <text evidence="3">The sequence shown here is derived from an EMBL/GenBank/DDBJ whole genome shotgun (WGS) entry which is preliminary data.</text>
</comment>
<keyword evidence="2" id="KW-1133">Transmembrane helix</keyword>
<name>A0A852ZLI5_9ACTN</name>
<feature type="region of interest" description="Disordered" evidence="1">
    <location>
        <begin position="39"/>
        <end position="74"/>
    </location>
</feature>
<evidence type="ECO:0000256" key="1">
    <source>
        <dbReference type="SAM" id="MobiDB-lite"/>
    </source>
</evidence>
<feature type="transmembrane region" description="Helical" evidence="2">
    <location>
        <begin position="15"/>
        <end position="35"/>
    </location>
</feature>
<dbReference type="EMBL" id="JACBZD010000001">
    <property type="protein sequence ID" value="NYI03253.1"/>
    <property type="molecule type" value="Genomic_DNA"/>
</dbReference>
<dbReference type="Proteomes" id="UP000567795">
    <property type="component" value="Unassembled WGS sequence"/>
</dbReference>
<evidence type="ECO:0000313" key="3">
    <source>
        <dbReference type="EMBL" id="NYI03253.1"/>
    </source>
</evidence>
<dbReference type="RefSeq" id="WP_179812342.1">
    <property type="nucleotide sequence ID" value="NZ_JACBZD010000001.1"/>
</dbReference>
<evidence type="ECO:0000256" key="2">
    <source>
        <dbReference type="SAM" id="Phobius"/>
    </source>
</evidence>
<keyword evidence="4" id="KW-1185">Reference proteome</keyword>
<proteinExistence type="predicted"/>